<dbReference type="PANTHER" id="PTHR47785:SF4">
    <property type="entry name" value="ZN(II)2CYS6 TRANSCRIPTION FACTOR (EUROFUNG)"/>
    <property type="match status" value="1"/>
</dbReference>
<evidence type="ECO:0000256" key="1">
    <source>
        <dbReference type="ARBA" id="ARBA00023242"/>
    </source>
</evidence>
<dbReference type="CDD" id="cd12148">
    <property type="entry name" value="fungal_TF_MHR"/>
    <property type="match status" value="1"/>
</dbReference>
<evidence type="ECO:0000259" key="3">
    <source>
        <dbReference type="PROSITE" id="PS50048"/>
    </source>
</evidence>
<feature type="domain" description="Zn(2)-C6 fungal-type" evidence="3">
    <location>
        <begin position="284"/>
        <end position="314"/>
    </location>
</feature>
<dbReference type="InterPro" id="IPR053181">
    <property type="entry name" value="EcdB-like_regulator"/>
</dbReference>
<dbReference type="SMART" id="SM00066">
    <property type="entry name" value="GAL4"/>
    <property type="match status" value="1"/>
</dbReference>
<gene>
    <name evidence="4" type="ORF">Dda_4765</name>
</gene>
<dbReference type="CDD" id="cd00067">
    <property type="entry name" value="GAL4"/>
    <property type="match status" value="1"/>
</dbReference>
<dbReference type="InterPro" id="IPR036864">
    <property type="entry name" value="Zn2-C6_fun-type_DNA-bd_sf"/>
</dbReference>
<reference evidence="4" key="1">
    <citation type="submission" date="2023-01" db="EMBL/GenBank/DDBJ databases">
        <title>The chitinases involved in constricting ring structure development in the nematode-trapping fungus Drechslerella dactyloides.</title>
        <authorList>
            <person name="Wang R."/>
            <person name="Zhang L."/>
            <person name="Tang P."/>
            <person name="Li S."/>
            <person name="Liang L."/>
        </authorList>
    </citation>
    <scope>NUCLEOTIDE SEQUENCE</scope>
    <source>
        <strain evidence="4">YMF1.00031</strain>
    </source>
</reference>
<keyword evidence="5" id="KW-1185">Reference proteome</keyword>
<proteinExistence type="predicted"/>
<dbReference type="AlphaFoldDB" id="A0AAD6IYY1"/>
<dbReference type="GO" id="GO:0000981">
    <property type="term" value="F:DNA-binding transcription factor activity, RNA polymerase II-specific"/>
    <property type="evidence" value="ECO:0007669"/>
    <property type="project" value="InterPro"/>
</dbReference>
<dbReference type="GO" id="GO:0008270">
    <property type="term" value="F:zinc ion binding"/>
    <property type="evidence" value="ECO:0007669"/>
    <property type="project" value="InterPro"/>
</dbReference>
<feature type="compositionally biased region" description="Pro residues" evidence="2">
    <location>
        <begin position="162"/>
        <end position="220"/>
    </location>
</feature>
<dbReference type="PROSITE" id="PS50048">
    <property type="entry name" value="ZN2_CY6_FUNGAL_2"/>
    <property type="match status" value="1"/>
</dbReference>
<dbReference type="EMBL" id="JAQGDS010000005">
    <property type="protein sequence ID" value="KAJ6260539.1"/>
    <property type="molecule type" value="Genomic_DNA"/>
</dbReference>
<name>A0AAD6IYY1_DREDA</name>
<feature type="region of interest" description="Disordered" evidence="2">
    <location>
        <begin position="1"/>
        <end position="245"/>
    </location>
</feature>
<feature type="compositionally biased region" description="Low complexity" evidence="2">
    <location>
        <begin position="992"/>
        <end position="1008"/>
    </location>
</feature>
<comment type="caution">
    <text evidence="4">The sequence shown here is derived from an EMBL/GenBank/DDBJ whole genome shotgun (WGS) entry which is preliminary data.</text>
</comment>
<feature type="region of interest" description="Disordered" evidence="2">
    <location>
        <begin position="992"/>
        <end position="1024"/>
    </location>
</feature>
<evidence type="ECO:0000313" key="5">
    <source>
        <dbReference type="Proteomes" id="UP001221413"/>
    </source>
</evidence>
<dbReference type="Gene3D" id="4.10.240.10">
    <property type="entry name" value="Zn(2)-C6 fungal-type DNA-binding domain"/>
    <property type="match status" value="1"/>
</dbReference>
<protein>
    <recommendedName>
        <fullName evidence="3">Zn(2)-C6 fungal-type domain-containing protein</fullName>
    </recommendedName>
</protein>
<dbReference type="Pfam" id="PF00172">
    <property type="entry name" value="Zn_clus"/>
    <property type="match status" value="1"/>
</dbReference>
<dbReference type="SUPFAM" id="SSF57701">
    <property type="entry name" value="Zn2/Cys6 DNA-binding domain"/>
    <property type="match status" value="1"/>
</dbReference>
<organism evidence="4 5">
    <name type="scientific">Drechslerella dactyloides</name>
    <name type="common">Nematode-trapping fungus</name>
    <name type="synonym">Arthrobotrys dactyloides</name>
    <dbReference type="NCBI Taxonomy" id="74499"/>
    <lineage>
        <taxon>Eukaryota</taxon>
        <taxon>Fungi</taxon>
        <taxon>Dikarya</taxon>
        <taxon>Ascomycota</taxon>
        <taxon>Pezizomycotina</taxon>
        <taxon>Orbiliomycetes</taxon>
        <taxon>Orbiliales</taxon>
        <taxon>Orbiliaceae</taxon>
        <taxon>Drechslerella</taxon>
    </lineage>
</organism>
<dbReference type="Proteomes" id="UP001221413">
    <property type="component" value="Unassembled WGS sequence"/>
</dbReference>
<keyword evidence="1" id="KW-0539">Nucleus</keyword>
<feature type="compositionally biased region" description="Pro residues" evidence="2">
    <location>
        <begin position="57"/>
        <end position="73"/>
    </location>
</feature>
<feature type="region of interest" description="Disordered" evidence="2">
    <location>
        <begin position="364"/>
        <end position="405"/>
    </location>
</feature>
<evidence type="ECO:0000256" key="2">
    <source>
        <dbReference type="SAM" id="MobiDB-lite"/>
    </source>
</evidence>
<accession>A0AAD6IYY1</accession>
<sequence>MASTTTSYPPNPPQHDSTFQPINNYHPEPHREFAPRARVDSYEPAPGLRNLTNGPAPSEPNLPPQINARPPPLSSSRRPSLAIETAPSNDIDKQQPPQPPSQPFSGPEKQTPSHAPAAAGPPPMQHRPTTVPPVVTKREPILQHLPPSQTAPPSPSTALQHYPPPPHPPPPLQPAPPSHQPPPPVSHPPPGYPPLQPFAPAGPPAPQMIAPGPPAAPPQPYHHGAPMHMGGYPPQPPPNPRRLSVAQGIPEQDEMSPMAGTFPYHMSSGTPFPTRRKAVRAAQACDACRTRKAKCDEGRPACSFCKDNNSPCVYREVPPPKQDRTMIMIQERVQNIETLMLKQQGDPTVVNLLKQILDVVSTKTEEDGQARDGSAASSPHEAEILGQPVPPAIPSDQVTTHPAPQTAPVDAVALSQVQTPTQAPANFAVPPAGGIAAGPINGLKEEDNYITIPHKHNTAAHKLLRWKSIRDLLGKRYPDNYVMEREIERGSLKIRGRGEGNPAQDAVMQPMAAEGLQNGAYYPSMDVGTYDYNAMKGIGGRIGHGPKEILRVDFDTATRLLNYFLENIYILHPFLNKVQLVGLVQNFAHAHGAGINEAFQDEHSLVSAHAISPDNSFGSMASSAMMDRSQYPGINQHTQPYSAPPLAPPPSKAGSKRKRDSNIQPGPPPFTQGEPRSFYRQTTPVDLPQQRIPTTLQSALVLLVLALGAITGHKTPVPGPLPAMHLLNSGYAMPDQYHMLPGGQPPPFQSEEILQNIDVIPGLAYCEKALEILSKHQGRSEVEYVQAALLAGLYWAQLGRPMDSWQWISSACMECQIMINHRLPPQGVNDSLRDTMILTFWSCVQLESDLLAELDVPRSGITRLEGSEDLTMTYKDRDTESVEMWFYFLAQYHIRKILNQVHSELYKPSSAINSLKTADILLDELERWRNALPPLLKWEDTDPPSNDINAARLRAKYYGAKYVINRPFVEHFIHRGGNPNSAFFNPGGMTSPALSQSSVSQGSPSASVHTPLGLDGRRASGAGDDTKDKFIESCRKCLEAAVQSTSAFHGFDALANRAILTNIFGTAHAQFGNLLVLQAAYKHPMLKQFVDGETLRDLLWKTINFLRSLAPISPSLAQDVLILEDAASKLDFST</sequence>
<dbReference type="PROSITE" id="PS00463">
    <property type="entry name" value="ZN2_CY6_FUNGAL_1"/>
    <property type="match status" value="1"/>
</dbReference>
<feature type="compositionally biased region" description="Polar residues" evidence="2">
    <location>
        <begin position="1"/>
        <end position="23"/>
    </location>
</feature>
<dbReference type="PANTHER" id="PTHR47785">
    <property type="entry name" value="ZN(II)2CYS6 TRANSCRIPTION FACTOR (EUROFUNG)-RELATED-RELATED"/>
    <property type="match status" value="1"/>
</dbReference>
<dbReference type="InterPro" id="IPR001138">
    <property type="entry name" value="Zn2Cys6_DnaBD"/>
</dbReference>
<evidence type="ECO:0000313" key="4">
    <source>
        <dbReference type="EMBL" id="KAJ6260539.1"/>
    </source>
</evidence>
<feature type="compositionally biased region" description="Basic and acidic residues" evidence="2">
    <location>
        <begin position="27"/>
        <end position="41"/>
    </location>
</feature>
<feature type="compositionally biased region" description="Pro residues" evidence="2">
    <location>
        <begin position="642"/>
        <end position="651"/>
    </location>
</feature>
<feature type="region of interest" description="Disordered" evidence="2">
    <location>
        <begin position="630"/>
        <end position="678"/>
    </location>
</feature>